<accession>A0A382RSU4</accession>
<dbReference type="NCBIfam" id="TIGR01662">
    <property type="entry name" value="HAD-SF-IIIA"/>
    <property type="match status" value="1"/>
</dbReference>
<dbReference type="InterPro" id="IPR006543">
    <property type="entry name" value="Histidinol-phos"/>
</dbReference>
<keyword evidence="3" id="KW-0963">Cytoplasm</keyword>
<keyword evidence="4" id="KW-0479">Metal-binding</keyword>
<proteinExistence type="inferred from homology"/>
<dbReference type="InterPro" id="IPR023214">
    <property type="entry name" value="HAD_sf"/>
</dbReference>
<evidence type="ECO:0000256" key="3">
    <source>
        <dbReference type="ARBA" id="ARBA00022490"/>
    </source>
</evidence>
<evidence type="ECO:0000256" key="1">
    <source>
        <dbReference type="ARBA" id="ARBA00004496"/>
    </source>
</evidence>
<dbReference type="GO" id="GO:0046872">
    <property type="term" value="F:metal ion binding"/>
    <property type="evidence" value="ECO:0007669"/>
    <property type="project" value="UniProtKB-KW"/>
</dbReference>
<dbReference type="Gene3D" id="3.40.50.1000">
    <property type="entry name" value="HAD superfamily/HAD-like"/>
    <property type="match status" value="1"/>
</dbReference>
<dbReference type="EMBL" id="UINC01123934">
    <property type="protein sequence ID" value="SVD00736.1"/>
    <property type="molecule type" value="Genomic_DNA"/>
</dbReference>
<dbReference type="PANTHER" id="PTHR42891">
    <property type="entry name" value="D-GLYCERO-BETA-D-MANNO-HEPTOSE-1,7-BISPHOSPHATE 7-PHOSPHATASE"/>
    <property type="match status" value="1"/>
</dbReference>
<dbReference type="InterPro" id="IPR036412">
    <property type="entry name" value="HAD-like_sf"/>
</dbReference>
<dbReference type="InterPro" id="IPR006549">
    <property type="entry name" value="HAD-SF_hydro_IIIA"/>
</dbReference>
<sequence>MRSIDKIEDCLLGDAPGLWCQQLTPPAPEDALLPALFLDRDGVVVEDVEYLHRVEDIRLVGGVDKTIAACNQNNLPVVMVTNQSGIGRGLYGWQEFAVVQDYIMEALGVLGARIDMVLACAYHEDAQPPYKKADHSWRKPNSGMLLAAAEHGKINLAQSWIVGDQASDIEAGRAAQLAGGVLVLSGQTKQSASSSVSSSSGFRVRVAYSLAACRFLAGHMRSMS</sequence>
<evidence type="ECO:0000256" key="6">
    <source>
        <dbReference type="ARBA" id="ARBA00023277"/>
    </source>
</evidence>
<dbReference type="AlphaFoldDB" id="A0A382RSU4"/>
<name>A0A382RSU4_9ZZZZ</name>
<evidence type="ECO:0000256" key="4">
    <source>
        <dbReference type="ARBA" id="ARBA00022723"/>
    </source>
</evidence>
<dbReference type="InterPro" id="IPR004446">
    <property type="entry name" value="Heptose_bisP_phosphatase"/>
</dbReference>
<dbReference type="SUPFAM" id="SSF56784">
    <property type="entry name" value="HAD-like"/>
    <property type="match status" value="1"/>
</dbReference>
<keyword evidence="6" id="KW-0119">Carbohydrate metabolism</keyword>
<evidence type="ECO:0000313" key="8">
    <source>
        <dbReference type="EMBL" id="SVD00736.1"/>
    </source>
</evidence>
<evidence type="ECO:0000256" key="2">
    <source>
        <dbReference type="ARBA" id="ARBA00005628"/>
    </source>
</evidence>
<dbReference type="Pfam" id="PF13242">
    <property type="entry name" value="Hydrolase_like"/>
    <property type="match status" value="1"/>
</dbReference>
<dbReference type="GO" id="GO:0016791">
    <property type="term" value="F:phosphatase activity"/>
    <property type="evidence" value="ECO:0007669"/>
    <property type="project" value="InterPro"/>
</dbReference>
<reference evidence="8" key="1">
    <citation type="submission" date="2018-05" db="EMBL/GenBank/DDBJ databases">
        <authorList>
            <person name="Lanie J.A."/>
            <person name="Ng W.-L."/>
            <person name="Kazmierczak K.M."/>
            <person name="Andrzejewski T.M."/>
            <person name="Davidsen T.M."/>
            <person name="Wayne K.J."/>
            <person name="Tettelin H."/>
            <person name="Glass J.I."/>
            <person name="Rusch D."/>
            <person name="Podicherti R."/>
            <person name="Tsui H.-C.T."/>
            <person name="Winkler M.E."/>
        </authorList>
    </citation>
    <scope>NUCLEOTIDE SEQUENCE</scope>
</reference>
<dbReference type="PANTHER" id="PTHR42891:SF1">
    <property type="entry name" value="D-GLYCERO-BETA-D-MANNO-HEPTOSE-1,7-BISPHOSPHATE 7-PHOSPHATASE"/>
    <property type="match status" value="1"/>
</dbReference>
<dbReference type="NCBIfam" id="TIGR01656">
    <property type="entry name" value="Histidinol-ppas"/>
    <property type="match status" value="1"/>
</dbReference>
<dbReference type="GO" id="GO:0005737">
    <property type="term" value="C:cytoplasm"/>
    <property type="evidence" value="ECO:0007669"/>
    <property type="project" value="UniProtKB-SubCell"/>
</dbReference>
<dbReference type="GO" id="GO:0005975">
    <property type="term" value="P:carbohydrate metabolic process"/>
    <property type="evidence" value="ECO:0007669"/>
    <property type="project" value="InterPro"/>
</dbReference>
<keyword evidence="5" id="KW-0378">Hydrolase</keyword>
<comment type="subcellular location">
    <subcellularLocation>
        <location evidence="1">Cytoplasm</location>
    </subcellularLocation>
</comment>
<evidence type="ECO:0000256" key="7">
    <source>
        <dbReference type="ARBA" id="ARBA00031828"/>
    </source>
</evidence>
<comment type="similarity">
    <text evidence="2">Belongs to the GmhB family.</text>
</comment>
<gene>
    <name evidence="8" type="ORF">METZ01_LOCUS353590</name>
</gene>
<evidence type="ECO:0000256" key="5">
    <source>
        <dbReference type="ARBA" id="ARBA00022801"/>
    </source>
</evidence>
<protein>
    <recommendedName>
        <fullName evidence="7">D,D-heptose 1,7-bisphosphate phosphatase</fullName>
    </recommendedName>
</protein>
<organism evidence="8">
    <name type="scientific">marine metagenome</name>
    <dbReference type="NCBI Taxonomy" id="408172"/>
    <lineage>
        <taxon>unclassified sequences</taxon>
        <taxon>metagenomes</taxon>
        <taxon>ecological metagenomes</taxon>
    </lineage>
</organism>